<evidence type="ECO:0000313" key="2">
    <source>
        <dbReference type="Proteomes" id="UP000326953"/>
    </source>
</evidence>
<proteinExistence type="predicted"/>
<sequence length="80" mass="8752">MPSPDTRYQAARSRRCPGCDGAALCRKHWGSDRPRTEGTIGRQNYGHMRNLDSVLLCNCMSSAETQHIQSDGITTAIVGS</sequence>
<protein>
    <submittedName>
        <fullName evidence="1">Uncharacterized protein</fullName>
    </submittedName>
</protein>
<dbReference type="AlphaFoldDB" id="A0A5E6UDK1"/>
<name>A0A5E6UDK1_PSEFL</name>
<accession>A0A5E6UDK1</accession>
<dbReference type="Proteomes" id="UP000326953">
    <property type="component" value="Unassembled WGS sequence"/>
</dbReference>
<evidence type="ECO:0000313" key="1">
    <source>
        <dbReference type="EMBL" id="VVN03700.1"/>
    </source>
</evidence>
<organism evidence="1 2">
    <name type="scientific">Pseudomonas fluorescens</name>
    <dbReference type="NCBI Taxonomy" id="294"/>
    <lineage>
        <taxon>Bacteria</taxon>
        <taxon>Pseudomonadati</taxon>
        <taxon>Pseudomonadota</taxon>
        <taxon>Gammaproteobacteria</taxon>
        <taxon>Pseudomonadales</taxon>
        <taxon>Pseudomonadaceae</taxon>
        <taxon>Pseudomonas</taxon>
    </lineage>
</organism>
<dbReference type="EMBL" id="CABVHK010000011">
    <property type="protein sequence ID" value="VVN03700.1"/>
    <property type="molecule type" value="Genomic_DNA"/>
</dbReference>
<reference evidence="1 2" key="1">
    <citation type="submission" date="2019-09" db="EMBL/GenBank/DDBJ databases">
        <authorList>
            <person name="Chandra G."/>
            <person name="Truman W A."/>
        </authorList>
    </citation>
    <scope>NUCLEOTIDE SEQUENCE [LARGE SCALE GENOMIC DNA]</scope>
    <source>
        <strain evidence="1">PS662</strain>
    </source>
</reference>
<gene>
    <name evidence="1" type="ORF">PS662_03483</name>
</gene>